<evidence type="ECO:0000256" key="1">
    <source>
        <dbReference type="SAM" id="MobiDB-lite"/>
    </source>
</evidence>
<keyword evidence="3" id="KW-1185">Reference proteome</keyword>
<feature type="compositionally biased region" description="Gly residues" evidence="1">
    <location>
        <begin position="1"/>
        <end position="13"/>
    </location>
</feature>
<sequence length="63" mass="6752">MRPPRGRGGGGFRGRGDGGRGRGRGGGGRGSDRGGSAMKSRGRLVFDCFCFLIVRWNKKILQL</sequence>
<reference evidence="2 3" key="1">
    <citation type="submission" date="2019-06" db="EMBL/GenBank/DDBJ databases">
        <title>WGS assembly of Gossypium darwinii.</title>
        <authorList>
            <person name="Chen Z.J."/>
            <person name="Sreedasyam A."/>
            <person name="Ando A."/>
            <person name="Song Q."/>
            <person name="De L."/>
            <person name="Hulse-Kemp A."/>
            <person name="Ding M."/>
            <person name="Ye W."/>
            <person name="Kirkbride R."/>
            <person name="Jenkins J."/>
            <person name="Plott C."/>
            <person name="Lovell J."/>
            <person name="Lin Y.-M."/>
            <person name="Vaughn R."/>
            <person name="Liu B."/>
            <person name="Li W."/>
            <person name="Simpson S."/>
            <person name="Scheffler B."/>
            <person name="Saski C."/>
            <person name="Grover C."/>
            <person name="Hu G."/>
            <person name="Conover J."/>
            <person name="Carlson J."/>
            <person name="Shu S."/>
            <person name="Boston L."/>
            <person name="Williams M."/>
            <person name="Peterson D."/>
            <person name="Mcgee K."/>
            <person name="Jones D."/>
            <person name="Wendel J."/>
            <person name="Stelly D."/>
            <person name="Grimwood J."/>
            <person name="Schmutz J."/>
        </authorList>
    </citation>
    <scope>NUCLEOTIDE SEQUENCE [LARGE SCALE GENOMIC DNA]</scope>
    <source>
        <strain evidence="2">1808015.09</strain>
    </source>
</reference>
<dbReference type="EMBL" id="CM017699">
    <property type="protein sequence ID" value="TYG89156.1"/>
    <property type="molecule type" value="Genomic_DNA"/>
</dbReference>
<evidence type="ECO:0000313" key="3">
    <source>
        <dbReference type="Proteomes" id="UP000323506"/>
    </source>
</evidence>
<organism evidence="2 3">
    <name type="scientific">Gossypium darwinii</name>
    <name type="common">Darwin's cotton</name>
    <name type="synonym">Gossypium barbadense var. darwinii</name>
    <dbReference type="NCBI Taxonomy" id="34276"/>
    <lineage>
        <taxon>Eukaryota</taxon>
        <taxon>Viridiplantae</taxon>
        <taxon>Streptophyta</taxon>
        <taxon>Embryophyta</taxon>
        <taxon>Tracheophyta</taxon>
        <taxon>Spermatophyta</taxon>
        <taxon>Magnoliopsida</taxon>
        <taxon>eudicotyledons</taxon>
        <taxon>Gunneridae</taxon>
        <taxon>Pentapetalae</taxon>
        <taxon>rosids</taxon>
        <taxon>malvids</taxon>
        <taxon>Malvales</taxon>
        <taxon>Malvaceae</taxon>
        <taxon>Malvoideae</taxon>
        <taxon>Gossypium</taxon>
    </lineage>
</organism>
<dbReference type="AlphaFoldDB" id="A0A5D2E6T4"/>
<accession>A0A5D2E6T4</accession>
<dbReference type="Proteomes" id="UP000323506">
    <property type="component" value="Chromosome A12"/>
</dbReference>
<feature type="region of interest" description="Disordered" evidence="1">
    <location>
        <begin position="1"/>
        <end position="38"/>
    </location>
</feature>
<evidence type="ECO:0000313" key="2">
    <source>
        <dbReference type="EMBL" id="TYG89156.1"/>
    </source>
</evidence>
<proteinExistence type="predicted"/>
<name>A0A5D2E6T4_GOSDA</name>
<gene>
    <name evidence="2" type="ORF">ES288_A12G077200v1</name>
</gene>
<protein>
    <submittedName>
        <fullName evidence="2">Uncharacterized protein</fullName>
    </submittedName>
</protein>